<accession>A0ABU6XP95</accession>
<keyword evidence="2" id="KW-1185">Reference proteome</keyword>
<gene>
    <name evidence="1" type="ORF">PIB30_079736</name>
</gene>
<sequence>MRTHEGSLVTTKYVDSHPNIALRTRRGRAAAQAEAEREATPFNELVFDSREHYERSKKMLSRDILHERCINFQGQPDFMEERLGGTRMNEIPITEDALNSFLPVSTPPPSKEEDAYEQNLVRKNTGMLNMDLVLATIALPGMRWDSYKPKSGRVDNAILTPLARGWQKMIVSNVQHHKWYKHGASDQRLPFSVLISRMAAENEVPTFPEDQYIFIEGKDMFCSFGDWQGEKKKARKGDIPQPPRAPIPPPISQTQTLLLQRNPLHLHLAETSCKIFSRSSADGKKFLGTPGT</sequence>
<organism evidence="1 2">
    <name type="scientific">Stylosanthes scabra</name>
    <dbReference type="NCBI Taxonomy" id="79078"/>
    <lineage>
        <taxon>Eukaryota</taxon>
        <taxon>Viridiplantae</taxon>
        <taxon>Streptophyta</taxon>
        <taxon>Embryophyta</taxon>
        <taxon>Tracheophyta</taxon>
        <taxon>Spermatophyta</taxon>
        <taxon>Magnoliopsida</taxon>
        <taxon>eudicotyledons</taxon>
        <taxon>Gunneridae</taxon>
        <taxon>Pentapetalae</taxon>
        <taxon>rosids</taxon>
        <taxon>fabids</taxon>
        <taxon>Fabales</taxon>
        <taxon>Fabaceae</taxon>
        <taxon>Papilionoideae</taxon>
        <taxon>50 kb inversion clade</taxon>
        <taxon>dalbergioids sensu lato</taxon>
        <taxon>Dalbergieae</taxon>
        <taxon>Pterocarpus clade</taxon>
        <taxon>Stylosanthes</taxon>
    </lineage>
</organism>
<proteinExistence type="predicted"/>
<reference evidence="1 2" key="1">
    <citation type="journal article" date="2023" name="Plants (Basel)">
        <title>Bridging the Gap: Combining Genomics and Transcriptomics Approaches to Understand Stylosanthes scabra, an Orphan Legume from the Brazilian Caatinga.</title>
        <authorList>
            <person name="Ferreira-Neto J.R.C."/>
            <person name="da Silva M.D."/>
            <person name="Binneck E."/>
            <person name="de Melo N.F."/>
            <person name="da Silva R.H."/>
            <person name="de Melo A.L.T.M."/>
            <person name="Pandolfi V."/>
            <person name="Bustamante F.O."/>
            <person name="Brasileiro-Vidal A.C."/>
            <person name="Benko-Iseppon A.M."/>
        </authorList>
    </citation>
    <scope>NUCLEOTIDE SEQUENCE [LARGE SCALE GENOMIC DNA]</scope>
    <source>
        <tissue evidence="1">Leaves</tissue>
    </source>
</reference>
<comment type="caution">
    <text evidence="1">The sequence shown here is derived from an EMBL/GenBank/DDBJ whole genome shotgun (WGS) entry which is preliminary data.</text>
</comment>
<evidence type="ECO:0000313" key="2">
    <source>
        <dbReference type="Proteomes" id="UP001341840"/>
    </source>
</evidence>
<dbReference type="Proteomes" id="UP001341840">
    <property type="component" value="Unassembled WGS sequence"/>
</dbReference>
<dbReference type="EMBL" id="JASCZI010212588">
    <property type="protein sequence ID" value="MED6199852.1"/>
    <property type="molecule type" value="Genomic_DNA"/>
</dbReference>
<protein>
    <submittedName>
        <fullName evidence="1">Uncharacterized protein</fullName>
    </submittedName>
</protein>
<name>A0ABU6XP95_9FABA</name>
<evidence type="ECO:0000313" key="1">
    <source>
        <dbReference type="EMBL" id="MED6199852.1"/>
    </source>
</evidence>